<evidence type="ECO:0000256" key="3">
    <source>
        <dbReference type="ARBA" id="ARBA00022692"/>
    </source>
</evidence>
<evidence type="ECO:0000256" key="5">
    <source>
        <dbReference type="ARBA" id="ARBA00023136"/>
    </source>
</evidence>
<dbReference type="GO" id="GO:0007165">
    <property type="term" value="P:signal transduction"/>
    <property type="evidence" value="ECO:0007669"/>
    <property type="project" value="TreeGrafter"/>
</dbReference>
<evidence type="ECO:0000256" key="6">
    <source>
        <dbReference type="SAM" id="Phobius"/>
    </source>
</evidence>
<dbReference type="SMART" id="SM00014">
    <property type="entry name" value="acidPPc"/>
    <property type="match status" value="1"/>
</dbReference>
<feature type="domain" description="Phosphatidic acid phosphatase type 2/haloperoxidase" evidence="7">
    <location>
        <begin position="80"/>
        <end position="233"/>
    </location>
</feature>
<comment type="subcellular location">
    <subcellularLocation>
        <location evidence="1">Membrane</location>
        <topology evidence="1">Multi-pass membrane protein</topology>
    </subcellularLocation>
</comment>
<reference evidence="9" key="1">
    <citation type="submission" date="2017-02" db="UniProtKB">
        <authorList>
            <consortium name="WormBaseParasite"/>
        </authorList>
    </citation>
    <scope>IDENTIFICATION</scope>
</reference>
<evidence type="ECO:0000259" key="7">
    <source>
        <dbReference type="SMART" id="SM00014"/>
    </source>
</evidence>
<comment type="similarity">
    <text evidence="2">Belongs to the PA-phosphatase related phosphoesterase family.</text>
</comment>
<dbReference type="GO" id="GO:0006644">
    <property type="term" value="P:phospholipid metabolic process"/>
    <property type="evidence" value="ECO:0007669"/>
    <property type="project" value="InterPro"/>
</dbReference>
<dbReference type="GO" id="GO:0008195">
    <property type="term" value="F:phosphatidate phosphatase activity"/>
    <property type="evidence" value="ECO:0007669"/>
    <property type="project" value="TreeGrafter"/>
</dbReference>
<feature type="transmembrane region" description="Helical" evidence="6">
    <location>
        <begin position="218"/>
        <end position="240"/>
    </location>
</feature>
<feature type="transmembrane region" description="Helical" evidence="6">
    <location>
        <begin position="183"/>
        <end position="206"/>
    </location>
</feature>
<dbReference type="InterPro" id="IPR043216">
    <property type="entry name" value="PAP-like"/>
</dbReference>
<feature type="transmembrane region" description="Helical" evidence="6">
    <location>
        <begin position="72"/>
        <end position="93"/>
    </location>
</feature>
<keyword evidence="8" id="KW-1185">Reference proteome</keyword>
<dbReference type="CDD" id="cd03384">
    <property type="entry name" value="PAP2_wunen"/>
    <property type="match status" value="1"/>
</dbReference>
<accession>A0A0N5AUC8</accession>
<dbReference type="Proteomes" id="UP000046393">
    <property type="component" value="Unplaced"/>
</dbReference>
<keyword evidence="5 6" id="KW-0472">Membrane</keyword>
<dbReference type="Gene3D" id="1.20.144.10">
    <property type="entry name" value="Phosphatidic acid phosphatase type 2/haloperoxidase"/>
    <property type="match status" value="1"/>
</dbReference>
<dbReference type="WBParaSite" id="SMUV_0000846101-mRNA-1">
    <property type="protein sequence ID" value="SMUV_0000846101-mRNA-1"/>
    <property type="gene ID" value="SMUV_0000846101"/>
</dbReference>
<dbReference type="InterPro" id="IPR000326">
    <property type="entry name" value="PAP2/HPO"/>
</dbReference>
<dbReference type="Pfam" id="PF01569">
    <property type="entry name" value="PAP2"/>
    <property type="match status" value="1"/>
</dbReference>
<protein>
    <submittedName>
        <fullName evidence="9">AcidPPc domain-containing protein</fullName>
    </submittedName>
</protein>
<dbReference type="AlphaFoldDB" id="A0A0N5AUC8"/>
<sequence>MGFEPYHRGFFCDDQSIRMPYKPDSVTPLLLMITILLMLFGTIAATEFYLHLAAKDTEHTLYFVRGCKVNPTFLRFCTYSSFCIFGLAINMVICNMTKYFVGRLRPHFLDVCRPNINISECTDPLVYVTNYTCTFEGISGNTVAGYSLKKNARLSFFSGHSSTTMHVAIFCAIYLYARLPRRMYGVSLLPIFQTILVVIALVVGYSRISDHKHHWSDVLCGFIVGIITGTISAIYIGQLLNRQPFTLSQERVKLLVDSNDDTVSMQQLNSPIRNVNLSAASAESFPHHREHYDHGGNGLDGIVVS</sequence>
<evidence type="ECO:0000313" key="8">
    <source>
        <dbReference type="Proteomes" id="UP000046393"/>
    </source>
</evidence>
<evidence type="ECO:0000256" key="4">
    <source>
        <dbReference type="ARBA" id="ARBA00022989"/>
    </source>
</evidence>
<evidence type="ECO:0000256" key="2">
    <source>
        <dbReference type="ARBA" id="ARBA00008816"/>
    </source>
</evidence>
<keyword evidence="4 6" id="KW-1133">Transmembrane helix</keyword>
<evidence type="ECO:0000313" key="9">
    <source>
        <dbReference type="WBParaSite" id="SMUV_0000846101-mRNA-1"/>
    </source>
</evidence>
<name>A0A0N5AUC8_9BILA</name>
<feature type="transmembrane region" description="Helical" evidence="6">
    <location>
        <begin position="156"/>
        <end position="177"/>
    </location>
</feature>
<dbReference type="SUPFAM" id="SSF48317">
    <property type="entry name" value="Acid phosphatase/Vanadium-dependent haloperoxidase"/>
    <property type="match status" value="1"/>
</dbReference>
<evidence type="ECO:0000256" key="1">
    <source>
        <dbReference type="ARBA" id="ARBA00004141"/>
    </source>
</evidence>
<keyword evidence="3 6" id="KW-0812">Transmembrane</keyword>
<feature type="transmembrane region" description="Helical" evidence="6">
    <location>
        <begin position="29"/>
        <end position="52"/>
    </location>
</feature>
<dbReference type="GO" id="GO:0005886">
    <property type="term" value="C:plasma membrane"/>
    <property type="evidence" value="ECO:0007669"/>
    <property type="project" value="TreeGrafter"/>
</dbReference>
<proteinExistence type="inferred from homology"/>
<dbReference type="GO" id="GO:0046839">
    <property type="term" value="P:phospholipid dephosphorylation"/>
    <property type="evidence" value="ECO:0007669"/>
    <property type="project" value="TreeGrafter"/>
</dbReference>
<dbReference type="STRING" id="451379.A0A0N5AUC8"/>
<dbReference type="PANTHER" id="PTHR10165:SF103">
    <property type="entry name" value="PHOSPHOLIPID PHOSPHATASE HOMOLOG 1.2 HOMOLOG"/>
    <property type="match status" value="1"/>
</dbReference>
<dbReference type="InterPro" id="IPR036938">
    <property type="entry name" value="PAP2/HPO_sf"/>
</dbReference>
<dbReference type="PANTHER" id="PTHR10165">
    <property type="entry name" value="LIPID PHOSPHATE PHOSPHATASE"/>
    <property type="match status" value="1"/>
</dbReference>
<organism evidence="8 9">
    <name type="scientific">Syphacia muris</name>
    <dbReference type="NCBI Taxonomy" id="451379"/>
    <lineage>
        <taxon>Eukaryota</taxon>
        <taxon>Metazoa</taxon>
        <taxon>Ecdysozoa</taxon>
        <taxon>Nematoda</taxon>
        <taxon>Chromadorea</taxon>
        <taxon>Rhabditida</taxon>
        <taxon>Spirurina</taxon>
        <taxon>Oxyuridomorpha</taxon>
        <taxon>Oxyuroidea</taxon>
        <taxon>Oxyuridae</taxon>
        <taxon>Syphacia</taxon>
    </lineage>
</organism>